<keyword evidence="3" id="KW-1185">Reference proteome</keyword>
<reference evidence="2 3" key="1">
    <citation type="submission" date="2018-10" db="EMBL/GenBank/DDBJ databases">
        <title>Genome assembly for a Yunnan-Guizhou Plateau 3E fish, Anabarilius grahami (Regan), and its evolutionary and genetic applications.</title>
        <authorList>
            <person name="Jiang W."/>
        </authorList>
    </citation>
    <scope>NUCLEOTIDE SEQUENCE [LARGE SCALE GENOMIC DNA]</scope>
    <source>
        <strain evidence="2">AG-KIZ</strain>
        <tissue evidence="2">Muscle</tissue>
    </source>
</reference>
<protein>
    <submittedName>
        <fullName evidence="2">Uncharacterized protein</fullName>
    </submittedName>
</protein>
<evidence type="ECO:0000313" key="3">
    <source>
        <dbReference type="Proteomes" id="UP000281406"/>
    </source>
</evidence>
<comment type="caution">
    <text evidence="2">The sequence shown here is derived from an EMBL/GenBank/DDBJ whole genome shotgun (WGS) entry which is preliminary data.</text>
</comment>
<proteinExistence type="predicted"/>
<feature type="compositionally biased region" description="Basic and acidic residues" evidence="1">
    <location>
        <begin position="210"/>
        <end position="228"/>
    </location>
</feature>
<organism evidence="2 3">
    <name type="scientific">Anabarilius grahami</name>
    <name type="common">Kanglang fish</name>
    <name type="synonym">Barilius grahami</name>
    <dbReference type="NCBI Taxonomy" id="495550"/>
    <lineage>
        <taxon>Eukaryota</taxon>
        <taxon>Metazoa</taxon>
        <taxon>Chordata</taxon>
        <taxon>Craniata</taxon>
        <taxon>Vertebrata</taxon>
        <taxon>Euteleostomi</taxon>
        <taxon>Actinopterygii</taxon>
        <taxon>Neopterygii</taxon>
        <taxon>Teleostei</taxon>
        <taxon>Ostariophysi</taxon>
        <taxon>Cypriniformes</taxon>
        <taxon>Xenocyprididae</taxon>
        <taxon>Xenocypridinae</taxon>
        <taxon>Xenocypridinae incertae sedis</taxon>
        <taxon>Anabarilius</taxon>
    </lineage>
</organism>
<dbReference type="AlphaFoldDB" id="A0A3N0Y0Z1"/>
<gene>
    <name evidence="2" type="ORF">DPX16_12502</name>
</gene>
<dbReference type="EMBL" id="RJVU01056011">
    <property type="protein sequence ID" value="ROK67600.1"/>
    <property type="molecule type" value="Genomic_DNA"/>
</dbReference>
<feature type="region of interest" description="Disordered" evidence="1">
    <location>
        <begin position="247"/>
        <end position="275"/>
    </location>
</feature>
<name>A0A3N0Y0Z1_ANAGA</name>
<evidence type="ECO:0000256" key="1">
    <source>
        <dbReference type="SAM" id="MobiDB-lite"/>
    </source>
</evidence>
<accession>A0A3N0Y0Z1</accession>
<feature type="region of interest" description="Disordered" evidence="1">
    <location>
        <begin position="203"/>
        <end position="228"/>
    </location>
</feature>
<sequence length="275" mass="30660">MADPASQLTLSQENNLLNLLHEAAEELRGLLQPAKAREETGHRDSAGVHTRLFQILRMFCEVQTQRVCVLREVLCGTANTLTGLRMCSNLTHTFPDTETLEITADVDASCGSHFFQDHVTDVILNVLEDVHVIVNQFSVMSKRLDNGIAFLTEISGERGDLASTGPLDTADHSKPESCDISIRLDQHPADHLLANAQSTRLPDPVNRCTLDNRNKSEESSHEETRVDSPYKTMVTDCKNCLNMNVEVEEEKEGEEREKSRGRDGERLKHTLVTVG</sequence>
<dbReference type="Proteomes" id="UP000281406">
    <property type="component" value="Unassembled WGS sequence"/>
</dbReference>
<dbReference type="OrthoDB" id="6118651at2759"/>
<feature type="compositionally biased region" description="Basic and acidic residues" evidence="1">
    <location>
        <begin position="253"/>
        <end position="268"/>
    </location>
</feature>
<evidence type="ECO:0000313" key="2">
    <source>
        <dbReference type="EMBL" id="ROK67600.1"/>
    </source>
</evidence>